<comment type="catalytic activity">
    <reaction evidence="6">
        <text>Hydrolysis of terminal, non-reducing alpha-D-galactose residues in alpha-D-galactosides, including galactose oligosaccharides, galactomannans and galactolipids.</text>
        <dbReference type="EC" id="3.2.1.22"/>
    </reaction>
</comment>
<dbReference type="GO" id="GO:0005975">
    <property type="term" value="P:carbohydrate metabolic process"/>
    <property type="evidence" value="ECO:0007669"/>
    <property type="project" value="InterPro"/>
</dbReference>
<dbReference type="Pfam" id="PF17801">
    <property type="entry name" value="Melibiase_C"/>
    <property type="match status" value="1"/>
</dbReference>
<protein>
    <recommendedName>
        <fullName evidence="6">Alpha-galactosidase</fullName>
        <ecNumber evidence="6">3.2.1.22</ecNumber>
    </recommendedName>
    <alternativeName>
        <fullName evidence="6">Melibiase</fullName>
    </alternativeName>
</protein>
<evidence type="ECO:0000259" key="8">
    <source>
        <dbReference type="Pfam" id="PF17801"/>
    </source>
</evidence>
<evidence type="ECO:0000256" key="6">
    <source>
        <dbReference type="RuleBase" id="RU361168"/>
    </source>
</evidence>
<keyword evidence="10" id="KW-1185">Reference proteome</keyword>
<dbReference type="Proteomes" id="UP000244450">
    <property type="component" value="Unassembled WGS sequence"/>
</dbReference>
<dbReference type="RefSeq" id="WP_108687596.1">
    <property type="nucleotide sequence ID" value="NZ_QCYK01000002.1"/>
</dbReference>
<reference evidence="9 10" key="1">
    <citation type="submission" date="2018-04" db="EMBL/GenBank/DDBJ databases">
        <title>Chitinophaga fuyangensis sp. nov., isolated from soil in a chemical factory.</title>
        <authorList>
            <person name="Chen K."/>
        </authorList>
    </citation>
    <scope>NUCLEOTIDE SEQUENCE [LARGE SCALE GENOMIC DNA]</scope>
    <source>
        <strain evidence="9 10">LY-1</strain>
    </source>
</reference>
<dbReference type="SUPFAM" id="SSF51011">
    <property type="entry name" value="Glycosyl hydrolase domain"/>
    <property type="match status" value="1"/>
</dbReference>
<dbReference type="CDD" id="cd14792">
    <property type="entry name" value="GH27"/>
    <property type="match status" value="1"/>
</dbReference>
<gene>
    <name evidence="9" type="ORF">DCC81_15950</name>
</gene>
<comment type="caution">
    <text evidence="9">The sequence shown here is derived from an EMBL/GenBank/DDBJ whole genome shotgun (WGS) entry which is preliminary data.</text>
</comment>
<organism evidence="9 10">
    <name type="scientific">Chitinophaga parva</name>
    <dbReference type="NCBI Taxonomy" id="2169414"/>
    <lineage>
        <taxon>Bacteria</taxon>
        <taxon>Pseudomonadati</taxon>
        <taxon>Bacteroidota</taxon>
        <taxon>Chitinophagia</taxon>
        <taxon>Chitinophagales</taxon>
        <taxon>Chitinophagaceae</taxon>
        <taxon>Chitinophaga</taxon>
    </lineage>
</organism>
<evidence type="ECO:0000256" key="2">
    <source>
        <dbReference type="ARBA" id="ARBA00022729"/>
    </source>
</evidence>
<name>A0A2T7BHJ6_9BACT</name>
<dbReference type="OrthoDB" id="9807519at2"/>
<keyword evidence="3 6" id="KW-0378">Hydrolase</keyword>
<sequence>MNRKLLCCFFASLCLHAGLLHAQSTPRSTTPMMGWSSWNEFHVNISEQVIRGQADVMANSKLKAAGYQYVNTDDGFLAGRDAKGHLLTNTKRFPAGMKALATYIHSKGLKAGIYSDAGINLCAVYGDKDSIETGSGLYGHEQEDLTLMLQTWNYDFIKIDWCGGTRLGLDEQLRYTQLSQYIRAIKPSAFYNICRWQFPGKWAPLVADSWRISGDISNHFNSILHIIDLNADLWRYCTPGHFNDMDMLQVGRGMSQDEDRTHFTMWCVMNSPLLLGNDLRTMSKETMDLVTNTEVIALNQDPLCYQARRLQKSGDQEVWAKPLGSTTSGQVGVALLNRANAPASITLNLDSIGIQAASGYVLRDLWQHKDQARSTAATAAFQVPAHGVVALKVKGTAVSFNIFQAEKMEN</sequence>
<dbReference type="Gene3D" id="2.60.40.1180">
    <property type="entry name" value="Golgi alpha-mannosidase II"/>
    <property type="match status" value="1"/>
</dbReference>
<dbReference type="GO" id="GO:0004557">
    <property type="term" value="F:alpha-galactosidase activity"/>
    <property type="evidence" value="ECO:0007669"/>
    <property type="project" value="UniProtKB-EC"/>
</dbReference>
<evidence type="ECO:0000256" key="1">
    <source>
        <dbReference type="ARBA" id="ARBA00009743"/>
    </source>
</evidence>
<dbReference type="EMBL" id="QCYK01000002">
    <property type="protein sequence ID" value="PUZ25757.1"/>
    <property type="molecule type" value="Genomic_DNA"/>
</dbReference>
<evidence type="ECO:0000256" key="4">
    <source>
        <dbReference type="ARBA" id="ARBA00023157"/>
    </source>
</evidence>
<proteinExistence type="inferred from homology"/>
<evidence type="ECO:0000313" key="10">
    <source>
        <dbReference type="Proteomes" id="UP000244450"/>
    </source>
</evidence>
<dbReference type="InterPro" id="IPR013785">
    <property type="entry name" value="Aldolase_TIM"/>
</dbReference>
<dbReference type="FunFam" id="2.60.40.1180:FF:000008">
    <property type="entry name" value="Alpha-galactosidase"/>
    <property type="match status" value="1"/>
</dbReference>
<keyword evidence="5 6" id="KW-0326">Glycosidase</keyword>
<dbReference type="InterPro" id="IPR013780">
    <property type="entry name" value="Glyco_hydro_b"/>
</dbReference>
<keyword evidence="4 6" id="KW-1015">Disulfide bond</keyword>
<dbReference type="InterPro" id="IPR002241">
    <property type="entry name" value="Glyco_hydro_27"/>
</dbReference>
<feature type="signal peptide" evidence="7">
    <location>
        <begin position="1"/>
        <end position="22"/>
    </location>
</feature>
<accession>A0A2T7BHJ6</accession>
<evidence type="ECO:0000256" key="7">
    <source>
        <dbReference type="SAM" id="SignalP"/>
    </source>
</evidence>
<dbReference type="SUPFAM" id="SSF51445">
    <property type="entry name" value="(Trans)glycosidases"/>
    <property type="match status" value="1"/>
</dbReference>
<dbReference type="PANTHER" id="PTHR11452">
    <property type="entry name" value="ALPHA-GALACTOSIDASE/ALPHA-N-ACETYLGALACTOSAMINIDASE"/>
    <property type="match status" value="1"/>
</dbReference>
<feature type="chain" id="PRO_5015557606" description="Alpha-galactosidase" evidence="7">
    <location>
        <begin position="23"/>
        <end position="410"/>
    </location>
</feature>
<dbReference type="Pfam" id="PF16499">
    <property type="entry name" value="Melibiase_2"/>
    <property type="match status" value="1"/>
</dbReference>
<dbReference type="InterPro" id="IPR041233">
    <property type="entry name" value="Melibiase_C"/>
</dbReference>
<dbReference type="PANTHER" id="PTHR11452:SF75">
    <property type="entry name" value="ALPHA-GALACTOSIDASE MEL1"/>
    <property type="match status" value="1"/>
</dbReference>
<dbReference type="AlphaFoldDB" id="A0A2T7BHJ6"/>
<keyword evidence="2 7" id="KW-0732">Signal</keyword>
<dbReference type="Gene3D" id="3.20.20.70">
    <property type="entry name" value="Aldolase class I"/>
    <property type="match status" value="1"/>
</dbReference>
<evidence type="ECO:0000256" key="3">
    <source>
        <dbReference type="ARBA" id="ARBA00022801"/>
    </source>
</evidence>
<dbReference type="InterPro" id="IPR017853">
    <property type="entry name" value="GH"/>
</dbReference>
<evidence type="ECO:0000313" key="9">
    <source>
        <dbReference type="EMBL" id="PUZ25757.1"/>
    </source>
</evidence>
<dbReference type="PRINTS" id="PR00740">
    <property type="entry name" value="GLHYDRLASE27"/>
</dbReference>
<evidence type="ECO:0000256" key="5">
    <source>
        <dbReference type="ARBA" id="ARBA00023295"/>
    </source>
</evidence>
<dbReference type="EC" id="3.2.1.22" evidence="6"/>
<comment type="similarity">
    <text evidence="1 6">Belongs to the glycosyl hydrolase 27 family.</text>
</comment>
<feature type="domain" description="Alpha galactosidase C-terminal" evidence="8">
    <location>
        <begin position="314"/>
        <end position="393"/>
    </location>
</feature>